<accession>A0A4U8UPD4</accession>
<organism evidence="2 3">
    <name type="scientific">Steinernema carpocapsae</name>
    <name type="common">Entomopathogenic nematode</name>
    <dbReference type="NCBI Taxonomy" id="34508"/>
    <lineage>
        <taxon>Eukaryota</taxon>
        <taxon>Metazoa</taxon>
        <taxon>Ecdysozoa</taxon>
        <taxon>Nematoda</taxon>
        <taxon>Chromadorea</taxon>
        <taxon>Rhabditida</taxon>
        <taxon>Tylenchina</taxon>
        <taxon>Panagrolaimomorpha</taxon>
        <taxon>Strongyloidoidea</taxon>
        <taxon>Steinernematidae</taxon>
        <taxon>Steinernema</taxon>
    </lineage>
</organism>
<feature type="compositionally biased region" description="Basic and acidic residues" evidence="1">
    <location>
        <begin position="53"/>
        <end position="63"/>
    </location>
</feature>
<dbReference type="EMBL" id="CM016762">
    <property type="protein sequence ID" value="TMS33937.1"/>
    <property type="molecule type" value="Genomic_DNA"/>
</dbReference>
<proteinExistence type="predicted"/>
<reference evidence="2 3" key="1">
    <citation type="journal article" date="2015" name="Genome Biol.">
        <title>Comparative genomics of Steinernema reveals deeply conserved gene regulatory networks.</title>
        <authorList>
            <person name="Dillman A.R."/>
            <person name="Macchietto M."/>
            <person name="Porter C.F."/>
            <person name="Rogers A."/>
            <person name="Williams B."/>
            <person name="Antoshechkin I."/>
            <person name="Lee M.M."/>
            <person name="Goodwin Z."/>
            <person name="Lu X."/>
            <person name="Lewis E.E."/>
            <person name="Goodrich-Blair H."/>
            <person name="Stock S.P."/>
            <person name="Adams B.J."/>
            <person name="Sternberg P.W."/>
            <person name="Mortazavi A."/>
        </authorList>
    </citation>
    <scope>NUCLEOTIDE SEQUENCE [LARGE SCALE GENOMIC DNA]</scope>
    <source>
        <strain evidence="2 3">ALL</strain>
    </source>
</reference>
<feature type="region of interest" description="Disordered" evidence="1">
    <location>
        <begin position="47"/>
        <end position="73"/>
    </location>
</feature>
<comment type="caution">
    <text evidence="2">The sequence shown here is derived from an EMBL/GenBank/DDBJ whole genome shotgun (WGS) entry which is preliminary data.</text>
</comment>
<protein>
    <submittedName>
        <fullName evidence="2">Uncharacterized protein</fullName>
    </submittedName>
</protein>
<gene>
    <name evidence="2" type="ORF">L596_001618</name>
</gene>
<dbReference type="AlphaFoldDB" id="A0A4U8UPD4"/>
<dbReference type="EMBL" id="AZBU02000001">
    <property type="protein sequence ID" value="TMS33937.1"/>
    <property type="molecule type" value="Genomic_DNA"/>
</dbReference>
<evidence type="ECO:0000313" key="3">
    <source>
        <dbReference type="Proteomes" id="UP000298663"/>
    </source>
</evidence>
<name>A0A4U8UPD4_STECR</name>
<sequence length="125" mass="13700">MENAKKLSIQHGRILKLLKVTKSPLPVHRDTYAARRMEAMSNAALMARNSKTGGDDVTREKLRPGSQAENTDPELLADFSTARTDCRENPAAQRAVQEAPSGFGGCSKSTPEFFSIDFCETEPSN</sequence>
<reference evidence="2 3" key="2">
    <citation type="journal article" date="2019" name="G3 (Bethesda)">
        <title>Hybrid Assembly of the Genome of the Entomopathogenic Nematode Steinernema carpocapsae Identifies the X-Chromosome.</title>
        <authorList>
            <person name="Serra L."/>
            <person name="Macchietto M."/>
            <person name="Macias-Munoz A."/>
            <person name="McGill C.J."/>
            <person name="Rodriguez I.M."/>
            <person name="Rodriguez B."/>
            <person name="Murad R."/>
            <person name="Mortazavi A."/>
        </authorList>
    </citation>
    <scope>NUCLEOTIDE SEQUENCE [LARGE SCALE GENOMIC DNA]</scope>
    <source>
        <strain evidence="2 3">ALL</strain>
    </source>
</reference>
<dbReference type="Proteomes" id="UP000298663">
    <property type="component" value="Chromosome X"/>
</dbReference>
<keyword evidence="3" id="KW-1185">Reference proteome</keyword>
<evidence type="ECO:0000256" key="1">
    <source>
        <dbReference type="SAM" id="MobiDB-lite"/>
    </source>
</evidence>
<evidence type="ECO:0000313" key="2">
    <source>
        <dbReference type="EMBL" id="TMS33937.1"/>
    </source>
</evidence>
<dbReference type="OrthoDB" id="616263at2759"/>